<proteinExistence type="predicted"/>
<comment type="caution">
    <text evidence="1">The sequence shown here is derived from an EMBL/GenBank/DDBJ whole genome shotgun (WGS) entry which is preliminary data.</text>
</comment>
<dbReference type="EMBL" id="MEWV01000021">
    <property type="protein sequence ID" value="OGC87867.1"/>
    <property type="molecule type" value="Genomic_DNA"/>
</dbReference>
<evidence type="ECO:0000313" key="1">
    <source>
        <dbReference type="EMBL" id="OGC87867.1"/>
    </source>
</evidence>
<organism evidence="1 2">
    <name type="scientific">Candidatus Adlerbacteria bacterium RIFCSPHIGHO2_02_FULL_54_18</name>
    <dbReference type="NCBI Taxonomy" id="1797241"/>
    <lineage>
        <taxon>Bacteria</taxon>
        <taxon>Candidatus Adleribacteriota</taxon>
    </lineage>
</organism>
<reference evidence="1 2" key="1">
    <citation type="journal article" date="2016" name="Nat. Commun.">
        <title>Thousands of microbial genomes shed light on interconnected biogeochemical processes in an aquifer system.</title>
        <authorList>
            <person name="Anantharaman K."/>
            <person name="Brown C.T."/>
            <person name="Hug L.A."/>
            <person name="Sharon I."/>
            <person name="Castelle C.J."/>
            <person name="Probst A.J."/>
            <person name="Thomas B.C."/>
            <person name="Singh A."/>
            <person name="Wilkins M.J."/>
            <person name="Karaoz U."/>
            <person name="Brodie E.L."/>
            <person name="Williams K.H."/>
            <person name="Hubbard S.S."/>
            <person name="Banfield J.F."/>
        </authorList>
    </citation>
    <scope>NUCLEOTIDE SEQUENCE [LARGE SCALE GENOMIC DNA]</scope>
</reference>
<dbReference type="Proteomes" id="UP000178720">
    <property type="component" value="Unassembled WGS sequence"/>
</dbReference>
<dbReference type="AlphaFoldDB" id="A0A1F4Y1L0"/>
<sequence>MAHTGQVCFEADGFMFCNAIWRDGALVYTVSGKWFRFPTRRKTKFGKQKTLQAVASKAV</sequence>
<name>A0A1F4Y1L0_9BACT</name>
<accession>A0A1F4Y1L0</accession>
<evidence type="ECO:0000313" key="2">
    <source>
        <dbReference type="Proteomes" id="UP000178720"/>
    </source>
</evidence>
<protein>
    <submittedName>
        <fullName evidence="1">Uncharacterized protein</fullName>
    </submittedName>
</protein>
<gene>
    <name evidence="1" type="ORF">A3D70_00005</name>
</gene>